<dbReference type="GO" id="GO:0003824">
    <property type="term" value="F:catalytic activity"/>
    <property type="evidence" value="ECO:0007669"/>
    <property type="project" value="InterPro"/>
</dbReference>
<evidence type="ECO:0000256" key="7">
    <source>
        <dbReference type="ARBA" id="ARBA00022989"/>
    </source>
</evidence>
<dbReference type="Gene3D" id="3.40.50.980">
    <property type="match status" value="2"/>
</dbReference>
<dbReference type="InterPro" id="IPR020846">
    <property type="entry name" value="MFS_dom"/>
</dbReference>
<feature type="compositionally biased region" description="Low complexity" evidence="9">
    <location>
        <begin position="295"/>
        <end position="306"/>
    </location>
</feature>
<evidence type="ECO:0000313" key="13">
    <source>
        <dbReference type="EMBL" id="EFG04825.2"/>
    </source>
</evidence>
<dbReference type="GO" id="GO:0017000">
    <property type="term" value="P:antibiotic biosynthetic process"/>
    <property type="evidence" value="ECO:0007669"/>
    <property type="project" value="UniProtKB-ARBA"/>
</dbReference>
<dbReference type="Gene3D" id="2.30.38.10">
    <property type="entry name" value="Luciferase, Domain 3"/>
    <property type="match status" value="1"/>
</dbReference>
<feature type="compositionally biased region" description="Low complexity" evidence="9">
    <location>
        <begin position="1189"/>
        <end position="1201"/>
    </location>
</feature>
<dbReference type="Pfam" id="PF00975">
    <property type="entry name" value="Thioesterase"/>
    <property type="match status" value="1"/>
</dbReference>
<evidence type="ECO:0000256" key="6">
    <source>
        <dbReference type="ARBA" id="ARBA00022692"/>
    </source>
</evidence>
<keyword evidence="7 10" id="KW-1133">Transmembrane helix</keyword>
<dbReference type="CDD" id="cd06173">
    <property type="entry name" value="MFS_MefA_like"/>
    <property type="match status" value="1"/>
</dbReference>
<feature type="domain" description="Carrier" evidence="11">
    <location>
        <begin position="1339"/>
        <end position="1416"/>
    </location>
</feature>
<dbReference type="Gene3D" id="1.20.1250.20">
    <property type="entry name" value="MFS general substrate transporter like domains"/>
    <property type="match status" value="1"/>
</dbReference>
<dbReference type="GO" id="GO:0005886">
    <property type="term" value="C:plasma membrane"/>
    <property type="evidence" value="ECO:0007669"/>
    <property type="project" value="UniProtKB-SubCell"/>
</dbReference>
<dbReference type="GO" id="GO:0008610">
    <property type="term" value="P:lipid biosynthetic process"/>
    <property type="evidence" value="ECO:0007669"/>
    <property type="project" value="UniProtKB-ARBA"/>
</dbReference>
<dbReference type="Gene3D" id="3.30.300.30">
    <property type="match status" value="1"/>
</dbReference>
<dbReference type="InterPro" id="IPR036736">
    <property type="entry name" value="ACP-like_sf"/>
</dbReference>
<dbReference type="InterPro" id="IPR010071">
    <property type="entry name" value="AA_adenyl_dom"/>
</dbReference>
<keyword evidence="14" id="KW-1185">Reference proteome</keyword>
<feature type="compositionally biased region" description="Low complexity" evidence="9">
    <location>
        <begin position="151"/>
        <end position="162"/>
    </location>
</feature>
<dbReference type="CDD" id="cd05930">
    <property type="entry name" value="A_NRPS"/>
    <property type="match status" value="1"/>
</dbReference>
<feature type="transmembrane region" description="Helical" evidence="10">
    <location>
        <begin position="2058"/>
        <end position="2080"/>
    </location>
</feature>
<feature type="compositionally biased region" description="Low complexity" evidence="9">
    <location>
        <begin position="1331"/>
        <end position="1340"/>
    </location>
</feature>
<dbReference type="PROSITE" id="PS50075">
    <property type="entry name" value="CARRIER"/>
    <property type="match status" value="1"/>
</dbReference>
<feature type="compositionally biased region" description="Low complexity" evidence="9">
    <location>
        <begin position="260"/>
        <end position="279"/>
    </location>
</feature>
<dbReference type="PANTHER" id="PTHR45527">
    <property type="entry name" value="NONRIBOSOMAL PEPTIDE SYNTHETASE"/>
    <property type="match status" value="1"/>
</dbReference>
<dbReference type="GO" id="GO:0022857">
    <property type="term" value="F:transmembrane transporter activity"/>
    <property type="evidence" value="ECO:0007669"/>
    <property type="project" value="InterPro"/>
</dbReference>
<dbReference type="InterPro" id="IPR020845">
    <property type="entry name" value="AMP-binding_CS"/>
</dbReference>
<protein>
    <submittedName>
        <fullName evidence="13">Non-ribosomal peptide synthetase</fullName>
    </submittedName>
</protein>
<evidence type="ECO:0000259" key="11">
    <source>
        <dbReference type="PROSITE" id="PS50075"/>
    </source>
</evidence>
<dbReference type="InterPro" id="IPR001031">
    <property type="entry name" value="Thioesterase"/>
</dbReference>
<feature type="compositionally biased region" description="Pro residues" evidence="9">
    <location>
        <begin position="8"/>
        <end position="25"/>
    </location>
</feature>
<organism evidence="13 14">
    <name type="scientific">Streptomyces clavuligerus</name>
    <dbReference type="NCBI Taxonomy" id="1901"/>
    <lineage>
        <taxon>Bacteria</taxon>
        <taxon>Bacillati</taxon>
        <taxon>Actinomycetota</taxon>
        <taxon>Actinomycetes</taxon>
        <taxon>Kitasatosporales</taxon>
        <taxon>Streptomycetaceae</taxon>
        <taxon>Streptomyces</taxon>
    </lineage>
</organism>
<keyword evidence="8 10" id="KW-0472">Membrane</keyword>
<feature type="transmembrane region" description="Helical" evidence="10">
    <location>
        <begin position="1829"/>
        <end position="1850"/>
    </location>
</feature>
<dbReference type="GO" id="GO:0005737">
    <property type="term" value="C:cytoplasm"/>
    <property type="evidence" value="ECO:0007669"/>
    <property type="project" value="TreeGrafter"/>
</dbReference>
<feature type="compositionally biased region" description="Low complexity" evidence="9">
    <location>
        <begin position="171"/>
        <end position="224"/>
    </location>
</feature>
<dbReference type="InterPro" id="IPR001242">
    <property type="entry name" value="Condensation_dom"/>
</dbReference>
<feature type="region of interest" description="Disordered" evidence="9">
    <location>
        <begin position="1184"/>
        <end position="1205"/>
    </location>
</feature>
<evidence type="ECO:0000256" key="4">
    <source>
        <dbReference type="ARBA" id="ARBA00022450"/>
    </source>
</evidence>
<dbReference type="GO" id="GO:0072330">
    <property type="term" value="P:monocarboxylic acid biosynthetic process"/>
    <property type="evidence" value="ECO:0007669"/>
    <property type="project" value="UniProtKB-ARBA"/>
</dbReference>
<dbReference type="PANTHER" id="PTHR45527:SF1">
    <property type="entry name" value="FATTY ACID SYNTHASE"/>
    <property type="match status" value="1"/>
</dbReference>
<feature type="transmembrane region" description="Helical" evidence="10">
    <location>
        <begin position="2148"/>
        <end position="2167"/>
    </location>
</feature>
<feature type="compositionally biased region" description="Low complexity" evidence="9">
    <location>
        <begin position="125"/>
        <end position="140"/>
    </location>
</feature>
<feature type="region of interest" description="Disordered" evidence="9">
    <location>
        <begin position="295"/>
        <end position="314"/>
    </location>
</feature>
<dbReference type="SUPFAM" id="SSF56801">
    <property type="entry name" value="Acetyl-CoA synthetase-like"/>
    <property type="match status" value="1"/>
</dbReference>
<dbReference type="FunFam" id="1.10.1200.10:FF:000016">
    <property type="entry name" value="Non-ribosomal peptide synthase"/>
    <property type="match status" value="1"/>
</dbReference>
<dbReference type="Gene3D" id="3.30.559.10">
    <property type="entry name" value="Chloramphenicol acetyltransferase-like domain"/>
    <property type="match status" value="1"/>
</dbReference>
<evidence type="ECO:0000259" key="12">
    <source>
        <dbReference type="PROSITE" id="PS50850"/>
    </source>
</evidence>
<dbReference type="Gene3D" id="1.10.1200.10">
    <property type="entry name" value="ACP-like"/>
    <property type="match status" value="1"/>
</dbReference>
<dbReference type="InterPro" id="IPR025110">
    <property type="entry name" value="AMP-bd_C"/>
</dbReference>
<sequence>MNPSHSPLTPPPLTPAPQGPVPPSVPSTEPVSAPPAHSGAAVSCVSEVSASAVQVPAAAGVAGPVPPPSVSVGAVPSVSAPPVSSTAGARPVAGAVTVSSVSSSTTPVRSAPAHSGAAVPCVPEASASAGQVPAAAGVAGPVPPSSTSTGAVPSVSAPPDSSTAGTPPRPVASVRPVPAHSGAAVASVPEASASAVQAPAAAGAAGPVPPSSTSTGAVPSVSAPPEAPTAAVPPAPVRAVSAPPVAVAAPSAPVGPVPPDSSARDAPPAPAPSRRALSGEQRALIARRLRERTAAAAARPAGIPARPEGEPPPLSLAQERLWFVEQLTPGTAAYVLPTAGRLRGPLRAGPLAEALRLIAVRHDTLRSSFPVDEDGAPRVRVAPADGFTVPWRTRDLGELPAGERETAARAAVEAEVALPFDLVDGPLLRALLLRLADDDHVLVICQHHLVGDGWSAGVLLDELLTGYERLARGATHAPPPLPVRYGDFAHWQRERQSLPQATADLRYWCEAMAGVPPLDLPTDRPRPALPGPGGATHTFRLDADTCRDVRALSRARGATLFMTLLAAFQVVLGRWSGQRDFAVGTPFAGRPTEATEGLIGLFSTVLPIRADLGPPENEPEQGQGQGQGQEPGSGPGTADDNGTAPTFATVLTRVRAAALGAQQHRETPFERLVETLDLPRDLGRPPLFQVSFALQNHRAHTVHPRDLEWRTFPFHGSGVHLDLGLYCTETADGGLDAFVTYRTDLWDAETVARLTGHWQRALSRAAADPHTPIDALDLLTPAERDRVLYEWNDSGAAHPAAATLADAVAAQAARTPDTVALVHEGRTLTYAQLDRRANRLARLLRTTGAGPDRLVGVCLDQGLDQAVCLLAVLKSGAAYVPLDPEQPRERLAHMLTDSTPVALVTTSVRRSLLTASDAPVLLLDGIADRLAAVPDTPPADGVGAGPDHLAYVIYTSGSTGTPKGVAVQHRQVLTYLAGVRQRFAEAGLPDGARYVLLQSLAFDFGLTTLYLSLTTGGSLHLLPPRTPGPELAAYLAEQRVDCVKLTPSHLAALSAQVDDPAELLPRRLLVLGGEASGWEWARGLAAAGARSGCRVINHYGPTEATVGATTHLVDPALPAAGPTTPIGRPLPGARVYLLDARRRPVPAGVPGELWIGGDRLARGYLGLPELTAERFRADPFVPAARDTRPATAPGPGAAAPPQKGRMYRTGDLARHRSDGTIEFLGRDDHQVKIRGYRVELGEVEAHLARLPHVAQAVAAARGPAGELVLVGYLVPTADGTPPPVAEVRRLLAEKLPDYLVPSRFVVLPDLPRQAHGKVDRRALPEPGAPGPAGAAARTAPATPTEETIAACWAALLGVERVGTHDDFFDLGGHSLLAMRMVAALRKLLGPEARITLMDVFRERTVAALAALADRSGSERGPSRLLHELTPRQPADRVTLSLVCLPYGGGSAVAYQPLADALPPGVALHAVAVPGHDLGMSEESLPLEEVARRCAEEVLNGVPGPVAVYGHCGVGAALAVELAHRLAAAGREPAAVYLGGIFPFARPTEGLLGLLARFSVLDRRRSGRLHLNWLRSMGADLEGLDPEQLATIVRNVREDSRAAEAYFTERLARPVPALGSPVISVIGSADPGTEFHRERFREWGFVGSTTAVAVLDEGGHYFLKHRAAELAEIVTTVHPAVAESRAGSCHAPAPGTTNTTEHMEHTGHIEQAERAERSEHADITALTRARRPARATWWLDGVHHAPAAGERPAAPAATRRDTRRFVAVAASQTISQTGSALTEFALPLWIYLATDSVAWFGLFAVLGIVPGLLAAPVLGGLVDRVDRRRVMLLSTLVCGTSEAVLALLHTFGTLRPWHVGVLMAILSVSLTGQRLAFQSAIPQLVPKRYLGHANGAVQISGGIAQVVAPLAAVGLLAAIGLGGVLLIDVVSYAVAALVLLTVRFPRTLAARRRETLRQEITAGFRLVWRRPGFRAMLIFFAVLNLFLPVLFQLVPPLVLGFSGLGTVATVSLAGGIGAIAGGLAMGVWGGPRHRRMRGMLLVVPVLAFFSVLTGLRPELLLVCAGVFGMSASLSLLNGIYLTIIQVKVAQRFHGRVMALNQLVAWSTLPVGFLLIAPFGTRYLEPLMASGGGLADTVGTVLGTGDGRGIGLLYLLLGAAILLLGAVALRVRTLARFDRETPDAQADDLVGLAALTSARTD</sequence>
<dbReference type="eggNOG" id="COG1020">
    <property type="taxonomic scope" value="Bacteria"/>
</dbReference>
<evidence type="ECO:0000256" key="10">
    <source>
        <dbReference type="SAM" id="Phobius"/>
    </source>
</evidence>
<dbReference type="Pfam" id="PF00550">
    <property type="entry name" value="PP-binding"/>
    <property type="match status" value="1"/>
</dbReference>
<feature type="transmembrane region" description="Helical" evidence="10">
    <location>
        <begin position="1999"/>
        <end position="2023"/>
    </location>
</feature>
<dbReference type="FunFam" id="3.40.50.980:FF:000001">
    <property type="entry name" value="Non-ribosomal peptide synthetase"/>
    <property type="match status" value="1"/>
</dbReference>
<dbReference type="GO" id="GO:0043041">
    <property type="term" value="P:amino acid activation for nonribosomal peptide biosynthetic process"/>
    <property type="evidence" value="ECO:0007669"/>
    <property type="project" value="TreeGrafter"/>
</dbReference>
<dbReference type="FunFam" id="3.40.50.12780:FF:000012">
    <property type="entry name" value="Non-ribosomal peptide synthetase"/>
    <property type="match status" value="1"/>
</dbReference>
<feature type="transmembrane region" description="Helical" evidence="10">
    <location>
        <begin position="2101"/>
        <end position="2122"/>
    </location>
</feature>
<feature type="transmembrane region" description="Helical" evidence="10">
    <location>
        <begin position="1796"/>
        <end position="1817"/>
    </location>
</feature>
<feature type="transmembrane region" description="Helical" evidence="10">
    <location>
        <begin position="2035"/>
        <end position="2052"/>
    </location>
</feature>
<dbReference type="eggNOG" id="COG3208">
    <property type="taxonomic scope" value="Bacteria"/>
</dbReference>
<dbReference type="Pfam" id="PF00501">
    <property type="entry name" value="AMP-binding"/>
    <property type="match status" value="1"/>
</dbReference>
<dbReference type="Gene3D" id="3.40.50.1820">
    <property type="entry name" value="alpha/beta hydrolase"/>
    <property type="match status" value="1"/>
</dbReference>
<keyword evidence="13" id="KW-0614">Plasmid</keyword>
<feature type="region of interest" description="Disordered" evidence="9">
    <location>
        <begin position="1"/>
        <end position="41"/>
    </location>
</feature>
<evidence type="ECO:0000256" key="5">
    <source>
        <dbReference type="ARBA" id="ARBA00022553"/>
    </source>
</evidence>
<dbReference type="SUPFAM" id="SSF103473">
    <property type="entry name" value="MFS general substrate transporter"/>
    <property type="match status" value="1"/>
</dbReference>
<dbReference type="InterPro" id="IPR020806">
    <property type="entry name" value="PKS_PP-bd"/>
</dbReference>
<dbReference type="GO" id="GO:0031177">
    <property type="term" value="F:phosphopantetheine binding"/>
    <property type="evidence" value="ECO:0007669"/>
    <property type="project" value="InterPro"/>
</dbReference>
<evidence type="ECO:0000256" key="8">
    <source>
        <dbReference type="ARBA" id="ARBA00023136"/>
    </source>
</evidence>
<keyword evidence="6 10" id="KW-0812">Transmembrane</keyword>
<evidence type="ECO:0000256" key="2">
    <source>
        <dbReference type="ARBA" id="ARBA00004651"/>
    </source>
</evidence>
<dbReference type="InterPro" id="IPR029058">
    <property type="entry name" value="AB_hydrolase_fold"/>
</dbReference>
<dbReference type="CDD" id="cd19531">
    <property type="entry name" value="LCL_NRPS-like"/>
    <property type="match status" value="1"/>
</dbReference>
<name>D5SLN2_STRCL</name>
<proteinExistence type="inferred from homology"/>
<dbReference type="InterPro" id="IPR006162">
    <property type="entry name" value="Ppantetheine_attach_site"/>
</dbReference>
<comment type="cofactor">
    <cofactor evidence="1">
        <name>pantetheine 4'-phosphate</name>
        <dbReference type="ChEBI" id="CHEBI:47942"/>
    </cofactor>
</comment>
<feature type="compositionally biased region" description="Gly residues" evidence="9">
    <location>
        <begin position="623"/>
        <end position="635"/>
    </location>
</feature>
<dbReference type="SMART" id="SM00823">
    <property type="entry name" value="PKS_PP"/>
    <property type="match status" value="1"/>
</dbReference>
<dbReference type="InterPro" id="IPR023213">
    <property type="entry name" value="CAT-like_dom_sf"/>
</dbReference>
<comment type="similarity">
    <text evidence="3">Belongs to the ATP-dependent AMP-binding enzyme family.</text>
</comment>
<dbReference type="Proteomes" id="UP000002357">
    <property type="component" value="Plasmid pSCL4"/>
</dbReference>
<keyword evidence="5" id="KW-0597">Phosphoprotein</keyword>
<reference evidence="13 14" key="1">
    <citation type="journal article" date="2010" name="Genome Biol. Evol.">
        <title>The sequence of a 1.8-mb bacterial linear plasmid reveals a rich evolutionary reservoir of secondary metabolic pathways.</title>
        <authorList>
            <person name="Medema M.H."/>
            <person name="Trefzer A."/>
            <person name="Kovalchuk A."/>
            <person name="van den Berg M."/>
            <person name="Mueller U."/>
            <person name="Heijne W."/>
            <person name="Wu L."/>
            <person name="Alam M.T."/>
            <person name="Ronning C.M."/>
            <person name="Nierman W.C."/>
            <person name="Bovenberg R.A.L."/>
            <person name="Breitling R."/>
            <person name="Takano E."/>
        </authorList>
    </citation>
    <scope>NUCLEOTIDE SEQUENCE [LARGE SCALE GENOMIC DNA]</scope>
    <source>
        <strain evidence="14">ATCC 27064 / DSM 738 / JCM 4710 / NBRC 13307 / NCIMB 12785 / NRRL 3585 / VKM Ac-602</strain>
        <plasmid evidence="13">pSCL4</plasmid>
    </source>
</reference>
<dbReference type="NCBIfam" id="TIGR01733">
    <property type="entry name" value="AA-adenyl-dom"/>
    <property type="match status" value="1"/>
</dbReference>
<accession>D5SLN2</accession>
<dbReference type="SUPFAM" id="SSF52777">
    <property type="entry name" value="CoA-dependent acyltransferases"/>
    <property type="match status" value="2"/>
</dbReference>
<dbReference type="InterPro" id="IPR011701">
    <property type="entry name" value="MFS"/>
</dbReference>
<feature type="region of interest" description="Disordered" evidence="9">
    <location>
        <begin position="609"/>
        <end position="644"/>
    </location>
</feature>
<gene>
    <name evidence="13" type="ORF">SCLAV_p1341</name>
</gene>
<dbReference type="PROSITE" id="PS50850">
    <property type="entry name" value="MFS"/>
    <property type="match status" value="1"/>
</dbReference>
<feature type="region of interest" description="Disordered" evidence="9">
    <location>
        <begin position="59"/>
        <end position="234"/>
    </location>
</feature>
<feature type="region of interest" description="Disordered" evidence="9">
    <location>
        <begin position="248"/>
        <end position="279"/>
    </location>
</feature>
<feature type="transmembrane region" description="Helical" evidence="10">
    <location>
        <begin position="1974"/>
        <end position="1993"/>
    </location>
</feature>
<dbReference type="InterPro" id="IPR045851">
    <property type="entry name" value="AMP-bd_C_sf"/>
</dbReference>
<dbReference type="SUPFAM" id="SSF53474">
    <property type="entry name" value="alpha/beta-Hydrolases"/>
    <property type="match status" value="1"/>
</dbReference>
<feature type="domain" description="Major facilitator superfamily (MFS) profile" evidence="12">
    <location>
        <begin position="1763"/>
        <end position="2174"/>
    </location>
</feature>
<geneLocation type="plasmid" evidence="13 14">
    <name>pSCL4</name>
</geneLocation>
<feature type="compositionally biased region" description="Low complexity" evidence="9">
    <location>
        <begin position="70"/>
        <end position="113"/>
    </location>
</feature>
<dbReference type="InterPro" id="IPR000873">
    <property type="entry name" value="AMP-dep_synth/lig_dom"/>
</dbReference>
<dbReference type="Gene3D" id="3.30.559.30">
    <property type="entry name" value="Nonribosomal peptide synthetase, condensation domain"/>
    <property type="match status" value="1"/>
</dbReference>
<evidence type="ECO:0000256" key="1">
    <source>
        <dbReference type="ARBA" id="ARBA00001957"/>
    </source>
</evidence>
<dbReference type="Pfam" id="PF00668">
    <property type="entry name" value="Condensation"/>
    <property type="match status" value="1"/>
</dbReference>
<feature type="compositionally biased region" description="Low complexity" evidence="9">
    <location>
        <begin position="26"/>
        <end position="41"/>
    </location>
</feature>
<dbReference type="Pfam" id="PF13193">
    <property type="entry name" value="AMP-binding_C"/>
    <property type="match status" value="1"/>
</dbReference>
<evidence type="ECO:0000256" key="9">
    <source>
        <dbReference type="SAM" id="MobiDB-lite"/>
    </source>
</evidence>
<dbReference type="InterPro" id="IPR020802">
    <property type="entry name" value="TesA-like"/>
</dbReference>
<feature type="compositionally biased region" description="Pro residues" evidence="9">
    <location>
        <begin position="225"/>
        <end position="234"/>
    </location>
</feature>
<keyword evidence="4" id="KW-0596">Phosphopantetheine</keyword>
<dbReference type="PROSITE" id="PS00012">
    <property type="entry name" value="PHOSPHOPANTETHEINE"/>
    <property type="match status" value="1"/>
</dbReference>
<dbReference type="InterPro" id="IPR036259">
    <property type="entry name" value="MFS_trans_sf"/>
</dbReference>
<dbReference type="Pfam" id="PF07690">
    <property type="entry name" value="MFS_1"/>
    <property type="match status" value="1"/>
</dbReference>
<dbReference type="GO" id="GO:0044550">
    <property type="term" value="P:secondary metabolite biosynthetic process"/>
    <property type="evidence" value="ECO:0007669"/>
    <property type="project" value="TreeGrafter"/>
</dbReference>
<feature type="transmembrane region" description="Helical" evidence="10">
    <location>
        <begin position="1913"/>
        <end position="1941"/>
    </location>
</feature>
<feature type="region of interest" description="Disordered" evidence="9">
    <location>
        <begin position="1319"/>
        <end position="1340"/>
    </location>
</feature>
<dbReference type="PROSITE" id="PS00455">
    <property type="entry name" value="AMP_BINDING"/>
    <property type="match status" value="1"/>
</dbReference>
<feature type="transmembrane region" description="Helical" evidence="10">
    <location>
        <begin position="1856"/>
        <end position="1876"/>
    </location>
</feature>
<evidence type="ECO:0000313" key="14">
    <source>
        <dbReference type="Proteomes" id="UP000002357"/>
    </source>
</evidence>
<evidence type="ECO:0000256" key="3">
    <source>
        <dbReference type="ARBA" id="ARBA00006432"/>
    </source>
</evidence>
<dbReference type="SMART" id="SM00824">
    <property type="entry name" value="PKS_TE"/>
    <property type="match status" value="1"/>
</dbReference>
<comment type="subcellular location">
    <subcellularLocation>
        <location evidence="2">Cell membrane</location>
        <topology evidence="2">Multi-pass membrane protein</topology>
    </subcellularLocation>
</comment>
<dbReference type="EMBL" id="CM000914">
    <property type="protein sequence ID" value="EFG04825.2"/>
    <property type="molecule type" value="Genomic_DNA"/>
</dbReference>
<dbReference type="InterPro" id="IPR009081">
    <property type="entry name" value="PP-bd_ACP"/>
</dbReference>